<evidence type="ECO:0000313" key="3">
    <source>
        <dbReference type="Proteomes" id="UP001604277"/>
    </source>
</evidence>
<organism evidence="2 3">
    <name type="scientific">Forsythia ovata</name>
    <dbReference type="NCBI Taxonomy" id="205694"/>
    <lineage>
        <taxon>Eukaryota</taxon>
        <taxon>Viridiplantae</taxon>
        <taxon>Streptophyta</taxon>
        <taxon>Embryophyta</taxon>
        <taxon>Tracheophyta</taxon>
        <taxon>Spermatophyta</taxon>
        <taxon>Magnoliopsida</taxon>
        <taxon>eudicotyledons</taxon>
        <taxon>Gunneridae</taxon>
        <taxon>Pentapetalae</taxon>
        <taxon>asterids</taxon>
        <taxon>lamiids</taxon>
        <taxon>Lamiales</taxon>
        <taxon>Oleaceae</taxon>
        <taxon>Forsythieae</taxon>
        <taxon>Forsythia</taxon>
    </lineage>
</organism>
<protein>
    <submittedName>
        <fullName evidence="2">Uncharacterized protein</fullName>
    </submittedName>
</protein>
<comment type="caution">
    <text evidence="2">The sequence shown here is derived from an EMBL/GenBank/DDBJ whole genome shotgun (WGS) entry which is preliminary data.</text>
</comment>
<proteinExistence type="predicted"/>
<evidence type="ECO:0000313" key="2">
    <source>
        <dbReference type="EMBL" id="KAL2509025.1"/>
    </source>
</evidence>
<feature type="compositionally biased region" description="Polar residues" evidence="1">
    <location>
        <begin position="12"/>
        <end position="26"/>
    </location>
</feature>
<feature type="region of interest" description="Disordered" evidence="1">
    <location>
        <begin position="81"/>
        <end position="128"/>
    </location>
</feature>
<dbReference type="Proteomes" id="UP001604277">
    <property type="component" value="Unassembled WGS sequence"/>
</dbReference>
<reference evidence="3" key="1">
    <citation type="submission" date="2024-07" db="EMBL/GenBank/DDBJ databases">
        <title>Two chromosome-level genome assemblies of Korean endemic species Abeliophyllum distichum and Forsythia ovata (Oleaceae).</title>
        <authorList>
            <person name="Jang H."/>
        </authorList>
    </citation>
    <scope>NUCLEOTIDE SEQUENCE [LARGE SCALE GENOMIC DNA]</scope>
</reference>
<feature type="compositionally biased region" description="Polar residues" evidence="1">
    <location>
        <begin position="92"/>
        <end position="104"/>
    </location>
</feature>
<keyword evidence="3" id="KW-1185">Reference proteome</keyword>
<feature type="region of interest" description="Disordered" evidence="1">
    <location>
        <begin position="1"/>
        <end position="29"/>
    </location>
</feature>
<name>A0ABD1T8H0_9LAMI</name>
<gene>
    <name evidence="2" type="ORF">Fot_32672</name>
</gene>
<evidence type="ECO:0000256" key="1">
    <source>
        <dbReference type="SAM" id="MobiDB-lite"/>
    </source>
</evidence>
<accession>A0ABD1T8H0</accession>
<dbReference type="EMBL" id="JBFOLJ010000009">
    <property type="protein sequence ID" value="KAL2509025.1"/>
    <property type="molecule type" value="Genomic_DNA"/>
</dbReference>
<dbReference type="AlphaFoldDB" id="A0ABD1T8H0"/>
<sequence length="128" mass="14579">MAQGGAKGVFPRQNNQGRQTGPQNQGYKAEVNEVTHMRNKLQVRSPHPNLDLKFCRIHLYDNHDMEECPNVRVKVDKMVENRYRPTGRNHMGQPSQPQPTSYTYSRGRGRGTKGERYSPAPCATQQAN</sequence>